<dbReference type="EMBL" id="PKPP01000859">
    <property type="protein sequence ID" value="PWA87978.1"/>
    <property type="molecule type" value="Genomic_DNA"/>
</dbReference>
<keyword evidence="2" id="KW-1185">Reference proteome</keyword>
<comment type="caution">
    <text evidence="1">The sequence shown here is derived from an EMBL/GenBank/DDBJ whole genome shotgun (WGS) entry which is preliminary data.</text>
</comment>
<protein>
    <submittedName>
        <fullName evidence="1">Craniofacial development protein 2</fullName>
    </submittedName>
</protein>
<proteinExistence type="predicted"/>
<dbReference type="GO" id="GO:0003824">
    <property type="term" value="F:catalytic activity"/>
    <property type="evidence" value="ECO:0007669"/>
    <property type="project" value="InterPro"/>
</dbReference>
<dbReference type="InterPro" id="IPR027124">
    <property type="entry name" value="Swc5/CFDP1/2"/>
</dbReference>
<sequence length="147" mass="16345">MFYELVNAVIRRKVDIACFQETKWKGSRTREGNQYKLWYSGSATAGNGVGIVLALYLKDKVVKVISISDRIMLVRLVIEEETVNVISAYAPQVGLEDVVKKNFWDSLDDLVRECLANQQLIIAGNLNSHIGAEADGYSSVQGFLGTE</sequence>
<reference evidence="1 2" key="1">
    <citation type="journal article" date="2018" name="Mol. Plant">
        <title>The genome of Artemisia annua provides insight into the evolution of Asteraceae family and artemisinin biosynthesis.</title>
        <authorList>
            <person name="Shen Q."/>
            <person name="Zhang L."/>
            <person name="Liao Z."/>
            <person name="Wang S."/>
            <person name="Yan T."/>
            <person name="Shi P."/>
            <person name="Liu M."/>
            <person name="Fu X."/>
            <person name="Pan Q."/>
            <person name="Wang Y."/>
            <person name="Lv Z."/>
            <person name="Lu X."/>
            <person name="Zhang F."/>
            <person name="Jiang W."/>
            <person name="Ma Y."/>
            <person name="Chen M."/>
            <person name="Hao X."/>
            <person name="Li L."/>
            <person name="Tang Y."/>
            <person name="Lv G."/>
            <person name="Zhou Y."/>
            <person name="Sun X."/>
            <person name="Brodelius P.E."/>
            <person name="Rose J.K.C."/>
            <person name="Tang K."/>
        </authorList>
    </citation>
    <scope>NUCLEOTIDE SEQUENCE [LARGE SCALE GENOMIC DNA]</scope>
    <source>
        <strain evidence="2">cv. Huhao1</strain>
        <tissue evidence="1">Leaf</tissue>
    </source>
</reference>
<dbReference type="Proteomes" id="UP000245207">
    <property type="component" value="Unassembled WGS sequence"/>
</dbReference>
<gene>
    <name evidence="1" type="ORF">CTI12_AA079290</name>
</gene>
<name>A0A2U1PQE2_ARTAN</name>
<evidence type="ECO:0000313" key="1">
    <source>
        <dbReference type="EMBL" id="PWA87978.1"/>
    </source>
</evidence>
<dbReference type="AlphaFoldDB" id="A0A2U1PQE2"/>
<accession>A0A2U1PQE2</accession>
<dbReference type="SUPFAM" id="SSF56219">
    <property type="entry name" value="DNase I-like"/>
    <property type="match status" value="1"/>
</dbReference>
<dbReference type="InterPro" id="IPR036691">
    <property type="entry name" value="Endo/exonu/phosph_ase_sf"/>
</dbReference>
<dbReference type="Gene3D" id="3.60.10.10">
    <property type="entry name" value="Endonuclease/exonuclease/phosphatase"/>
    <property type="match status" value="1"/>
</dbReference>
<dbReference type="PANTHER" id="PTHR23227">
    <property type="entry name" value="BUCENTAUR RELATED"/>
    <property type="match status" value="1"/>
</dbReference>
<evidence type="ECO:0000313" key="2">
    <source>
        <dbReference type="Proteomes" id="UP000245207"/>
    </source>
</evidence>
<dbReference type="PANTHER" id="PTHR23227:SF67">
    <property type="entry name" value="CRANIOFACIAL DEVELOPMENT PROTEIN 2-LIKE"/>
    <property type="match status" value="1"/>
</dbReference>
<dbReference type="OrthoDB" id="418748at2759"/>
<dbReference type="STRING" id="35608.A0A2U1PQE2"/>
<organism evidence="1 2">
    <name type="scientific">Artemisia annua</name>
    <name type="common">Sweet wormwood</name>
    <dbReference type="NCBI Taxonomy" id="35608"/>
    <lineage>
        <taxon>Eukaryota</taxon>
        <taxon>Viridiplantae</taxon>
        <taxon>Streptophyta</taxon>
        <taxon>Embryophyta</taxon>
        <taxon>Tracheophyta</taxon>
        <taxon>Spermatophyta</taxon>
        <taxon>Magnoliopsida</taxon>
        <taxon>eudicotyledons</taxon>
        <taxon>Gunneridae</taxon>
        <taxon>Pentapetalae</taxon>
        <taxon>asterids</taxon>
        <taxon>campanulids</taxon>
        <taxon>Asterales</taxon>
        <taxon>Asteraceae</taxon>
        <taxon>Asteroideae</taxon>
        <taxon>Anthemideae</taxon>
        <taxon>Artemisiinae</taxon>
        <taxon>Artemisia</taxon>
    </lineage>
</organism>